<dbReference type="RefSeq" id="WP_099713948.1">
    <property type="nucleotide sequence ID" value="NZ_JASCRZ010000001.1"/>
</dbReference>
<keyword evidence="1" id="KW-1133">Transmembrane helix</keyword>
<evidence type="ECO:0000313" key="2">
    <source>
        <dbReference type="EMBL" id="MDI5894134.1"/>
    </source>
</evidence>
<dbReference type="PANTHER" id="PTHR35792">
    <property type="entry name" value="GENERAL STRESS PROTEIN"/>
    <property type="match status" value="1"/>
</dbReference>
<dbReference type="InterPro" id="IPR052928">
    <property type="entry name" value="Desiccation-related_membrane"/>
</dbReference>
<accession>A0ABT6V7C4</accession>
<keyword evidence="1" id="KW-0472">Membrane</keyword>
<comment type="caution">
    <text evidence="2">The sequence shown here is derived from an EMBL/GenBank/DDBJ whole genome shotgun (WGS) entry which is preliminary data.</text>
</comment>
<dbReference type="EMBL" id="JASCRZ010000001">
    <property type="protein sequence ID" value="MDI5894134.1"/>
    <property type="molecule type" value="Genomic_DNA"/>
</dbReference>
<reference evidence="2 3" key="1">
    <citation type="submission" date="2023-04" db="EMBL/GenBank/DDBJ databases">
        <title>Two novel species of Flavobacterium.</title>
        <authorList>
            <person name="Liu Q."/>
            <person name="Xin Y.-H."/>
        </authorList>
    </citation>
    <scope>NUCLEOTIDE SEQUENCE [LARGE SCALE GENOMIC DNA]</scope>
    <source>
        <strain evidence="2 3">LB1P51</strain>
    </source>
</reference>
<name>A0ABT6V7C4_9FLAO</name>
<gene>
    <name evidence="2" type="ORF">QLS65_04475</name>
</gene>
<keyword evidence="3" id="KW-1185">Reference proteome</keyword>
<organism evidence="2 3">
    <name type="scientific">Flavobacterium algoritolerans</name>
    <dbReference type="NCBI Taxonomy" id="3041254"/>
    <lineage>
        <taxon>Bacteria</taxon>
        <taxon>Pseudomonadati</taxon>
        <taxon>Bacteroidota</taxon>
        <taxon>Flavobacteriia</taxon>
        <taxon>Flavobacteriales</taxon>
        <taxon>Flavobacteriaceae</taxon>
        <taxon>Flavobacterium</taxon>
    </lineage>
</organism>
<feature type="transmembrane region" description="Helical" evidence="1">
    <location>
        <begin position="6"/>
        <end position="27"/>
    </location>
</feature>
<evidence type="ECO:0000256" key="1">
    <source>
        <dbReference type="SAM" id="Phobius"/>
    </source>
</evidence>
<dbReference type="InterPro" id="IPR024623">
    <property type="entry name" value="YtxH"/>
</dbReference>
<proteinExistence type="predicted"/>
<dbReference type="Proteomes" id="UP001243403">
    <property type="component" value="Unassembled WGS sequence"/>
</dbReference>
<dbReference type="PANTHER" id="PTHR35792:SF2">
    <property type="entry name" value="GENERAL STRESS PROTEIN"/>
    <property type="match status" value="1"/>
</dbReference>
<dbReference type="Pfam" id="PF12732">
    <property type="entry name" value="YtxH"/>
    <property type="match status" value="1"/>
</dbReference>
<keyword evidence="1" id="KW-0812">Transmembrane</keyword>
<protein>
    <submittedName>
        <fullName evidence="2">YtxH domain-containing protein</fullName>
    </submittedName>
</protein>
<evidence type="ECO:0000313" key="3">
    <source>
        <dbReference type="Proteomes" id="UP001243403"/>
    </source>
</evidence>
<sequence>MSNNTGNTLLALLTGAAIGAGIGILFAPDKGSKTRGKIKDGFDDVKCELKNKLDNASLELKDKFTSAKFDLEETYEELVSNMSHKTEDVISFLEEKLAELKRQNAKLQK</sequence>